<sequence>MVFDGTDELSDEIRKMNAPDQKKERKDKERLLKLRTLGNLRLVGELFLKQKISEENVLDVLQDVLGGGMTRKRVHQRKNLKPSVSFSRLLAKSLMVRNLSIHP</sequence>
<reference evidence="3" key="2">
    <citation type="submission" date="2025-08" db="UniProtKB">
        <authorList>
            <consortium name="RefSeq"/>
        </authorList>
    </citation>
    <scope>IDENTIFICATION</scope>
    <source>
        <tissue evidence="3">Leaf</tissue>
    </source>
</reference>
<reference evidence="2" key="1">
    <citation type="journal article" date="2014" name="Nat. Commun.">
        <title>The emerging biofuel crop Camelina sativa retains a highly undifferentiated hexaploid genome structure.</title>
        <authorList>
            <person name="Kagale S."/>
            <person name="Koh C."/>
            <person name="Nixon J."/>
            <person name="Bollina V."/>
            <person name="Clarke W.E."/>
            <person name="Tuteja R."/>
            <person name="Spillane C."/>
            <person name="Robinson S.J."/>
            <person name="Links M.G."/>
            <person name="Clarke C."/>
            <person name="Higgins E.E."/>
            <person name="Huebert T."/>
            <person name="Sharpe A.G."/>
            <person name="Parkin I.A."/>
        </authorList>
    </citation>
    <scope>NUCLEOTIDE SEQUENCE [LARGE SCALE GENOMIC DNA]</scope>
    <source>
        <strain evidence="2">cv. DH55</strain>
    </source>
</reference>
<organism evidence="2 3">
    <name type="scientific">Camelina sativa</name>
    <name type="common">False flax</name>
    <name type="synonym">Myagrum sativum</name>
    <dbReference type="NCBI Taxonomy" id="90675"/>
    <lineage>
        <taxon>Eukaryota</taxon>
        <taxon>Viridiplantae</taxon>
        <taxon>Streptophyta</taxon>
        <taxon>Embryophyta</taxon>
        <taxon>Tracheophyta</taxon>
        <taxon>Spermatophyta</taxon>
        <taxon>Magnoliopsida</taxon>
        <taxon>eudicotyledons</taxon>
        <taxon>Gunneridae</taxon>
        <taxon>Pentapetalae</taxon>
        <taxon>rosids</taxon>
        <taxon>malvids</taxon>
        <taxon>Brassicales</taxon>
        <taxon>Brassicaceae</taxon>
        <taxon>Camelineae</taxon>
        <taxon>Camelina</taxon>
    </lineage>
</organism>
<accession>A0ABM1R3P0</accession>
<feature type="compositionally biased region" description="Acidic residues" evidence="1">
    <location>
        <begin position="1"/>
        <end position="10"/>
    </location>
</feature>
<protein>
    <submittedName>
        <fullName evidence="3">Eukaryotic translation initiation factor-like</fullName>
    </submittedName>
</protein>
<keyword evidence="2" id="KW-1185">Reference proteome</keyword>
<dbReference type="Gene3D" id="1.25.40.180">
    <property type="match status" value="1"/>
</dbReference>
<feature type="compositionally biased region" description="Basic and acidic residues" evidence="1">
    <location>
        <begin position="11"/>
        <end position="27"/>
    </location>
</feature>
<dbReference type="RefSeq" id="XP_019093628.1">
    <property type="nucleotide sequence ID" value="XM_019238083.1"/>
</dbReference>
<proteinExistence type="predicted"/>
<dbReference type="GeneID" id="104754129"/>
<evidence type="ECO:0000313" key="2">
    <source>
        <dbReference type="Proteomes" id="UP000694864"/>
    </source>
</evidence>
<evidence type="ECO:0000313" key="3">
    <source>
        <dbReference type="RefSeq" id="XP_019093628.1"/>
    </source>
</evidence>
<gene>
    <name evidence="3" type="primary">LOC104754129</name>
</gene>
<dbReference type="Proteomes" id="UP000694864">
    <property type="component" value="Chromosome 16"/>
</dbReference>
<feature type="region of interest" description="Disordered" evidence="1">
    <location>
        <begin position="1"/>
        <end position="27"/>
    </location>
</feature>
<evidence type="ECO:0000256" key="1">
    <source>
        <dbReference type="SAM" id="MobiDB-lite"/>
    </source>
</evidence>
<name>A0ABM1R3P0_CAMSA</name>